<dbReference type="EMBL" id="KZ613780">
    <property type="protein sequence ID" value="PMD63564.1"/>
    <property type="molecule type" value="Genomic_DNA"/>
</dbReference>
<feature type="transmembrane region" description="Helical" evidence="1">
    <location>
        <begin position="21"/>
        <end position="41"/>
    </location>
</feature>
<evidence type="ECO:0000313" key="3">
    <source>
        <dbReference type="Proteomes" id="UP000235371"/>
    </source>
</evidence>
<feature type="transmembrane region" description="Helical" evidence="1">
    <location>
        <begin position="114"/>
        <end position="137"/>
    </location>
</feature>
<evidence type="ECO:0008006" key="4">
    <source>
        <dbReference type="Google" id="ProtNLM"/>
    </source>
</evidence>
<proteinExistence type="predicted"/>
<name>A0A2J6TKM9_9HELO</name>
<keyword evidence="1" id="KW-0472">Membrane</keyword>
<sequence>MANPIKIHKHAPYRKSLLIPLWTIQLPLSVFLFVMSGIGISTATRGYSFHADLTSFDIARILLNLFLTSSVIFVIVKFANFALTTHVFKIQSIAAVVVGVICTVLYCVEGSFEKWIMAAFSGTGLLASITICARVCVLRRRVKRGEIGEMKRGSGGKELDSEAQLDVESEDGNKFRLVGDGKVRANVKVTLGPGLEIEKPRPSFNSVGTGTSRAPEQVVREFI</sequence>
<reference evidence="2 3" key="1">
    <citation type="submission" date="2016-04" db="EMBL/GenBank/DDBJ databases">
        <title>A degradative enzymes factory behind the ericoid mycorrhizal symbiosis.</title>
        <authorList>
            <consortium name="DOE Joint Genome Institute"/>
            <person name="Martino E."/>
            <person name="Morin E."/>
            <person name="Grelet G."/>
            <person name="Kuo A."/>
            <person name="Kohler A."/>
            <person name="Daghino S."/>
            <person name="Barry K."/>
            <person name="Choi C."/>
            <person name="Cichocki N."/>
            <person name="Clum A."/>
            <person name="Copeland A."/>
            <person name="Hainaut M."/>
            <person name="Haridas S."/>
            <person name="Labutti K."/>
            <person name="Lindquist E."/>
            <person name="Lipzen A."/>
            <person name="Khouja H.-R."/>
            <person name="Murat C."/>
            <person name="Ohm R."/>
            <person name="Olson A."/>
            <person name="Spatafora J."/>
            <person name="Veneault-Fourrey C."/>
            <person name="Henrissat B."/>
            <person name="Grigoriev I."/>
            <person name="Martin F."/>
            <person name="Perotto S."/>
        </authorList>
    </citation>
    <scope>NUCLEOTIDE SEQUENCE [LARGE SCALE GENOMIC DNA]</scope>
    <source>
        <strain evidence="2 3">E</strain>
    </source>
</reference>
<dbReference type="InParanoid" id="A0A2J6TKM9"/>
<dbReference type="Proteomes" id="UP000235371">
    <property type="component" value="Unassembled WGS sequence"/>
</dbReference>
<dbReference type="GeneID" id="36587712"/>
<feature type="transmembrane region" description="Helical" evidence="1">
    <location>
        <begin position="90"/>
        <end position="108"/>
    </location>
</feature>
<gene>
    <name evidence="2" type="ORF">K444DRAFT_609771</name>
</gene>
<organism evidence="2 3">
    <name type="scientific">Hyaloscypha bicolor E</name>
    <dbReference type="NCBI Taxonomy" id="1095630"/>
    <lineage>
        <taxon>Eukaryota</taxon>
        <taxon>Fungi</taxon>
        <taxon>Dikarya</taxon>
        <taxon>Ascomycota</taxon>
        <taxon>Pezizomycotina</taxon>
        <taxon>Leotiomycetes</taxon>
        <taxon>Helotiales</taxon>
        <taxon>Hyaloscyphaceae</taxon>
        <taxon>Hyaloscypha</taxon>
        <taxon>Hyaloscypha bicolor</taxon>
    </lineage>
</organism>
<feature type="transmembrane region" description="Helical" evidence="1">
    <location>
        <begin position="61"/>
        <end position="83"/>
    </location>
</feature>
<keyword evidence="1" id="KW-1133">Transmembrane helix</keyword>
<dbReference type="RefSeq" id="XP_024740468.1">
    <property type="nucleotide sequence ID" value="XM_024879635.1"/>
</dbReference>
<dbReference type="AlphaFoldDB" id="A0A2J6TKM9"/>
<protein>
    <recommendedName>
        <fullName evidence="4">MARVEL domain-containing protein</fullName>
    </recommendedName>
</protein>
<dbReference type="OrthoDB" id="3545748at2759"/>
<keyword evidence="3" id="KW-1185">Reference proteome</keyword>
<accession>A0A2J6TKM9</accession>
<evidence type="ECO:0000256" key="1">
    <source>
        <dbReference type="SAM" id="Phobius"/>
    </source>
</evidence>
<keyword evidence="1" id="KW-0812">Transmembrane</keyword>
<evidence type="ECO:0000313" key="2">
    <source>
        <dbReference type="EMBL" id="PMD63564.1"/>
    </source>
</evidence>